<reference evidence="3" key="1">
    <citation type="submission" date="2021-01" db="EMBL/GenBank/DDBJ databases">
        <authorList>
            <person name="Corre E."/>
            <person name="Pelletier E."/>
            <person name="Niang G."/>
            <person name="Scheremetjew M."/>
            <person name="Finn R."/>
            <person name="Kale V."/>
            <person name="Holt S."/>
            <person name="Cochrane G."/>
            <person name="Meng A."/>
            <person name="Brown T."/>
            <person name="Cohen L."/>
        </authorList>
    </citation>
    <scope>NUCLEOTIDE SEQUENCE</scope>
    <source>
        <strain evidence="2">CCMP441</strain>
        <strain evidence="3">CCMP644</strain>
    </source>
</reference>
<evidence type="ECO:0000313" key="3">
    <source>
        <dbReference type="EMBL" id="CAD8954198.1"/>
    </source>
</evidence>
<organism evidence="3">
    <name type="scientific">Hemiselmis andersenii</name>
    <name type="common">Cryptophyte alga</name>
    <dbReference type="NCBI Taxonomy" id="464988"/>
    <lineage>
        <taxon>Eukaryota</taxon>
        <taxon>Cryptophyceae</taxon>
        <taxon>Cryptomonadales</taxon>
        <taxon>Hemiselmidaceae</taxon>
        <taxon>Hemiselmis</taxon>
    </lineage>
</organism>
<dbReference type="AlphaFoldDB" id="A0A6U2FKZ4"/>
<dbReference type="EMBL" id="HBFK01018760">
    <property type="protein sequence ID" value="CAD8745121.1"/>
    <property type="molecule type" value="Transcribed_RNA"/>
</dbReference>
<keyword evidence="1" id="KW-0732">Signal</keyword>
<evidence type="ECO:0000313" key="2">
    <source>
        <dbReference type="EMBL" id="CAD8745121.1"/>
    </source>
</evidence>
<sequence length="219" mass="23624">MLRVVLIAVAASSATAFAPLSTLPSGLRLRATPLSFQKIRAGIIDDPAPEFRTKTKGTGFDAGEELRQKELARRAAAGQEVMGGGAAGSSKMEEGQTFAEYMASRAAASGGKVTDAMGNDITDVKPSYEVIDFMTYMYTEPEEQLKGAGALQSWEVDRSVTGFEKQSTDWLKEDVEVDSEAAQWAEKKRKENEEAEAAAEAKMQMWLKAAADKKAAEGQ</sequence>
<feature type="chain" id="PRO_5035585348" evidence="1">
    <location>
        <begin position="17"/>
        <end position="219"/>
    </location>
</feature>
<dbReference type="EMBL" id="HBFX01014561">
    <property type="protein sequence ID" value="CAD8954198.1"/>
    <property type="molecule type" value="Transcribed_RNA"/>
</dbReference>
<name>A0A6U2FKZ4_HEMAN</name>
<proteinExistence type="predicted"/>
<protein>
    <submittedName>
        <fullName evidence="3">Uncharacterized protein</fullName>
    </submittedName>
</protein>
<evidence type="ECO:0000256" key="1">
    <source>
        <dbReference type="SAM" id="SignalP"/>
    </source>
</evidence>
<accession>A0A6U2FKZ4</accession>
<gene>
    <name evidence="3" type="ORF">HAND00432_LOCUS8735</name>
    <name evidence="2" type="ORF">HAND1043_LOCUS11616</name>
</gene>
<feature type="signal peptide" evidence="1">
    <location>
        <begin position="1"/>
        <end position="16"/>
    </location>
</feature>